<proteinExistence type="predicted"/>
<reference evidence="2 3" key="1">
    <citation type="submission" date="2020-02" db="EMBL/GenBank/DDBJ databases">
        <title>Whole-genome analyses of novel actinobacteria.</title>
        <authorList>
            <person name="Sahin N."/>
            <person name="Tokatli A."/>
        </authorList>
    </citation>
    <scope>NUCLEOTIDE SEQUENCE [LARGE SCALE GENOMIC DNA]</scope>
    <source>
        <strain evidence="2 3">YC504</strain>
    </source>
</reference>
<accession>A0A6G4XQQ0</accession>
<feature type="transmembrane region" description="Helical" evidence="1">
    <location>
        <begin position="12"/>
        <end position="31"/>
    </location>
</feature>
<protein>
    <submittedName>
        <fullName evidence="2">Uncharacterized protein</fullName>
    </submittedName>
</protein>
<dbReference type="EMBL" id="JAAKZW010000177">
    <property type="protein sequence ID" value="NGO79885.1"/>
    <property type="molecule type" value="Genomic_DNA"/>
</dbReference>
<keyword evidence="1" id="KW-1133">Transmembrane helix</keyword>
<evidence type="ECO:0000313" key="3">
    <source>
        <dbReference type="Proteomes" id="UP000481109"/>
    </source>
</evidence>
<gene>
    <name evidence="2" type="ORF">G6045_30125</name>
</gene>
<evidence type="ECO:0000256" key="1">
    <source>
        <dbReference type="SAM" id="Phobius"/>
    </source>
</evidence>
<comment type="caution">
    <text evidence="2">The sequence shown here is derived from an EMBL/GenBank/DDBJ whole genome shotgun (WGS) entry which is preliminary data.</text>
</comment>
<evidence type="ECO:0000313" key="2">
    <source>
        <dbReference type="EMBL" id="NGO79885.1"/>
    </source>
</evidence>
<dbReference type="Proteomes" id="UP000481109">
    <property type="component" value="Unassembled WGS sequence"/>
</dbReference>
<keyword evidence="3" id="KW-1185">Reference proteome</keyword>
<organism evidence="2 3">
    <name type="scientific">Streptomyces mesophilus</name>
    <dbReference type="NCBI Taxonomy" id="1775132"/>
    <lineage>
        <taxon>Bacteria</taxon>
        <taxon>Bacillati</taxon>
        <taxon>Actinomycetota</taxon>
        <taxon>Actinomycetes</taxon>
        <taxon>Kitasatosporales</taxon>
        <taxon>Streptomycetaceae</taxon>
        <taxon>Streptomyces</taxon>
    </lineage>
</organism>
<keyword evidence="1" id="KW-0472">Membrane</keyword>
<dbReference type="AlphaFoldDB" id="A0A6G4XQQ0"/>
<keyword evidence="1" id="KW-0812">Transmembrane</keyword>
<dbReference type="RefSeq" id="WP_165335320.1">
    <property type="nucleotide sequence ID" value="NZ_JAAKZW010000177.1"/>
</dbReference>
<name>A0A6G4XQQ0_9ACTN</name>
<sequence length="166" mass="18455">MNVRKVKNRWRVGLVSLIVAVGVIFLAKSWMHANEDPLRGAESDVVGQAEVLYEFETSNASGGPEYKIEYLVLNTGGASARKPLDEQHDILEARDWTVDPVGVDGFEGFDAWNTHRNAGGTFRSMASFLGRKPPLSEVDVFRAIESRFDRTDPYVVAAVWELDPGE</sequence>